<organism evidence="1 2">
    <name type="scientific">Acaulospora colombiana</name>
    <dbReference type="NCBI Taxonomy" id="27376"/>
    <lineage>
        <taxon>Eukaryota</taxon>
        <taxon>Fungi</taxon>
        <taxon>Fungi incertae sedis</taxon>
        <taxon>Mucoromycota</taxon>
        <taxon>Glomeromycotina</taxon>
        <taxon>Glomeromycetes</taxon>
        <taxon>Diversisporales</taxon>
        <taxon>Acaulosporaceae</taxon>
        <taxon>Acaulospora</taxon>
    </lineage>
</organism>
<dbReference type="EMBL" id="CAJVPT010000818">
    <property type="protein sequence ID" value="CAG8451149.1"/>
    <property type="molecule type" value="Genomic_DNA"/>
</dbReference>
<reference evidence="1" key="1">
    <citation type="submission" date="2021-06" db="EMBL/GenBank/DDBJ databases">
        <authorList>
            <person name="Kallberg Y."/>
            <person name="Tangrot J."/>
            <person name="Rosling A."/>
        </authorList>
    </citation>
    <scope>NUCLEOTIDE SEQUENCE</scope>
    <source>
        <strain evidence="1">CL356</strain>
    </source>
</reference>
<evidence type="ECO:0000313" key="2">
    <source>
        <dbReference type="Proteomes" id="UP000789525"/>
    </source>
</evidence>
<comment type="caution">
    <text evidence="1">The sequence shown here is derived from an EMBL/GenBank/DDBJ whole genome shotgun (WGS) entry which is preliminary data.</text>
</comment>
<gene>
    <name evidence="1" type="ORF">ACOLOM_LOCUS758</name>
</gene>
<protein>
    <submittedName>
        <fullName evidence="1">5809_t:CDS:1</fullName>
    </submittedName>
</protein>
<accession>A0ACA9K4N3</accession>
<dbReference type="Proteomes" id="UP000789525">
    <property type="component" value="Unassembled WGS sequence"/>
</dbReference>
<keyword evidence="2" id="KW-1185">Reference proteome</keyword>
<proteinExistence type="predicted"/>
<name>A0ACA9K4N3_9GLOM</name>
<evidence type="ECO:0000313" key="1">
    <source>
        <dbReference type="EMBL" id="CAG8451149.1"/>
    </source>
</evidence>
<sequence>MYGAYVTSTSTESKKKFRNLFRQFRKFKFSTRSKRQFRRNSVEQQKEDDRGTKSGQSGSSANASPPSSPAANKAPNYPVPIKLNVGGILYVTTQQTLCSYPSYLSELFFLFKSPNATIPTFNNNNYHGYPKKLASRHPQIPWPEELFIDRDGVIFVHILDFLRTSTLPKLPLSVLRRLEVEAKFYEIKPLQTIIIRRIQEHQSAPKFKIIPIPNFMDTNQLASDKNDWSRFTGNKNDMSNFLCAQCIHDNSVTEAGNNDDINDKTAPRYLSPIPTKFLSVVNDDADDDDDASVSSTSVEVPIIYHDPNTRDDNIQDGFGSMCSNPQSSSVNAPPLRIRSPQIKPHIPLDNNFDSSKYLYDGEIPIILNNGGGEEWKRRDERENNSDKNPMTPEYEFVTITTIPVDGINSSRYTRDSSYYDSTKCECANYGPECWRCGGENVNDEKIITVIVFKHFAYVSSTGIKGQRPSVPSLSSGEMAENVFNGDLSKLVDIPRNNLPFTYSWTIRDFQDLYAKTKQGESVYSEIFASPASLPASHPDHAPTLNYFTWNLKFYPHGFLENTHVSLYLNPIRTKVEIQRGLTSRTSSYQFDLFRLDSEEKRRSYVLTRLECDPKCITHDFNLDVLRDRGVRNFCKLEQIFPNNEKTRKTDLVIRVQFNDIPKGAVDDQPLRDRDHGDELSSLEKSKYFDQMFTVQWKDSPSSTIPVDDTPYELFRMIVHYLYTRNLPESLSLEVTQDLYRKARASEVGDLVKALTTRLIDMVNENTWDELLMTGWETANTELKEAALNYVYKHWKEVKKSGRVERIMLYENVEWIEELMKARFYGVRRR</sequence>